<dbReference type="RefSeq" id="XP_012200533.1">
    <property type="nucleotide sequence ID" value="XM_012345143.1"/>
</dbReference>
<name>A0A067CQK0_SAPPC</name>
<dbReference type="VEuPathDB" id="FungiDB:SPRG_20003"/>
<feature type="region of interest" description="Disordered" evidence="1">
    <location>
        <begin position="49"/>
        <end position="70"/>
    </location>
</feature>
<keyword evidence="3" id="KW-1185">Reference proteome</keyword>
<dbReference type="Proteomes" id="UP000030745">
    <property type="component" value="Unassembled WGS sequence"/>
</dbReference>
<sequence length="342" mass="38499">MARNTEVEARVVAVVHAQLAAGHRERALGAVFEPEGPVDRPREHVAVAEGGRAQRRRRRHDANDAVGQARKRQVGRVRRVDDEHLVTAVGVDELVVERCRCDRRRRWRVRTRDGLGRRGWCFFRSGFERKLLARCERAALGLDLGEETREDRLRLANVVRRQVERRVGGGVAHRLDAGHEAVELGAEIRRRLLALQRVEADPRRSFHLGELLPEAVDGRRARVFLRERGLALRRLALLGAGVLDDADLLFQRQAIGHDEERRKGLRDVDALGPDRDAMQRRRLKVLGTVLGPVVLAKGEVQAHADPVASRDPFHGANVRDLAPTLPRDLAALPHGHRHCGCR</sequence>
<dbReference type="KEGG" id="spar:SPRG_20003"/>
<protein>
    <submittedName>
        <fullName evidence="2">Uncharacterized protein</fullName>
    </submittedName>
</protein>
<evidence type="ECO:0000313" key="3">
    <source>
        <dbReference type="Proteomes" id="UP000030745"/>
    </source>
</evidence>
<dbReference type="GeneID" id="24141246"/>
<reference evidence="2 3" key="1">
    <citation type="journal article" date="2013" name="PLoS Genet.">
        <title>Distinctive expansion of potential virulence genes in the genome of the oomycete fish pathogen Saprolegnia parasitica.</title>
        <authorList>
            <person name="Jiang R.H."/>
            <person name="de Bruijn I."/>
            <person name="Haas B.J."/>
            <person name="Belmonte R."/>
            <person name="Lobach L."/>
            <person name="Christie J."/>
            <person name="van den Ackerveken G."/>
            <person name="Bottin A."/>
            <person name="Bulone V."/>
            <person name="Diaz-Moreno S.M."/>
            <person name="Dumas B."/>
            <person name="Fan L."/>
            <person name="Gaulin E."/>
            <person name="Govers F."/>
            <person name="Grenville-Briggs L.J."/>
            <person name="Horner N.R."/>
            <person name="Levin J.Z."/>
            <person name="Mammella M."/>
            <person name="Meijer H.J."/>
            <person name="Morris P."/>
            <person name="Nusbaum C."/>
            <person name="Oome S."/>
            <person name="Phillips A.J."/>
            <person name="van Rooyen D."/>
            <person name="Rzeszutek E."/>
            <person name="Saraiva M."/>
            <person name="Secombes C.J."/>
            <person name="Seidl M.F."/>
            <person name="Snel B."/>
            <person name="Stassen J.H."/>
            <person name="Sykes S."/>
            <person name="Tripathy S."/>
            <person name="van den Berg H."/>
            <person name="Vega-Arreguin J.C."/>
            <person name="Wawra S."/>
            <person name="Young S.K."/>
            <person name="Zeng Q."/>
            <person name="Dieguez-Uribeondo J."/>
            <person name="Russ C."/>
            <person name="Tyler B.M."/>
            <person name="van West P."/>
        </authorList>
    </citation>
    <scope>NUCLEOTIDE SEQUENCE [LARGE SCALE GENOMIC DNA]</scope>
    <source>
        <strain evidence="2 3">CBS 223.65</strain>
    </source>
</reference>
<accession>A0A067CQK0</accession>
<organism evidence="2 3">
    <name type="scientific">Saprolegnia parasitica (strain CBS 223.65)</name>
    <dbReference type="NCBI Taxonomy" id="695850"/>
    <lineage>
        <taxon>Eukaryota</taxon>
        <taxon>Sar</taxon>
        <taxon>Stramenopiles</taxon>
        <taxon>Oomycota</taxon>
        <taxon>Saprolegniomycetes</taxon>
        <taxon>Saprolegniales</taxon>
        <taxon>Saprolegniaceae</taxon>
        <taxon>Saprolegnia</taxon>
    </lineage>
</organism>
<dbReference type="EMBL" id="KK583209">
    <property type="protein sequence ID" value="KDO28796.1"/>
    <property type="molecule type" value="Genomic_DNA"/>
</dbReference>
<evidence type="ECO:0000313" key="2">
    <source>
        <dbReference type="EMBL" id="KDO28796.1"/>
    </source>
</evidence>
<proteinExistence type="predicted"/>
<gene>
    <name evidence="2" type="ORF">SPRG_20003</name>
</gene>
<dbReference type="AlphaFoldDB" id="A0A067CQK0"/>
<evidence type="ECO:0000256" key="1">
    <source>
        <dbReference type="SAM" id="MobiDB-lite"/>
    </source>
</evidence>